<feature type="compositionally biased region" description="Basic residues" evidence="1">
    <location>
        <begin position="104"/>
        <end position="113"/>
    </location>
</feature>
<dbReference type="Proteomes" id="UP001052655">
    <property type="component" value="Unassembled WGS sequence"/>
</dbReference>
<evidence type="ECO:0000313" key="3">
    <source>
        <dbReference type="Proteomes" id="UP001052655"/>
    </source>
</evidence>
<reference evidence="2" key="1">
    <citation type="submission" date="2024-05" db="EMBL/GenBank/DDBJ databases">
        <title>Whole genome shotgun sequence of Streptomyces daghestanicus NBRC 12762.</title>
        <authorList>
            <person name="Komaki H."/>
            <person name="Tamura T."/>
        </authorList>
    </citation>
    <scope>NUCLEOTIDE SEQUENCE</scope>
    <source>
        <strain evidence="2">NBRC 12762</strain>
    </source>
</reference>
<sequence>MYSASWGMRLSLVRGAWCGVPGAEGLGAEGLGAEGLGAEGLGGPRGRGRLGSSRAARPGPTPARPWAVAGDQVKVAAFAGPVDVAFSLFTWLPVPAVRGPAASRRGRRPRRTRPAGAEP</sequence>
<keyword evidence="3" id="KW-1185">Reference proteome</keyword>
<evidence type="ECO:0000256" key="1">
    <source>
        <dbReference type="SAM" id="MobiDB-lite"/>
    </source>
</evidence>
<comment type="caution">
    <text evidence="2">The sequence shown here is derived from an EMBL/GenBank/DDBJ whole genome shotgun (WGS) entry which is preliminary data.</text>
</comment>
<proteinExistence type="predicted"/>
<evidence type="ECO:0000313" key="2">
    <source>
        <dbReference type="EMBL" id="GHI32692.1"/>
    </source>
</evidence>
<dbReference type="EMBL" id="BNDX01000010">
    <property type="protein sequence ID" value="GHI32692.1"/>
    <property type="molecule type" value="Genomic_DNA"/>
</dbReference>
<name>A0ABQ3Q5X8_9ACTN</name>
<feature type="region of interest" description="Disordered" evidence="1">
    <location>
        <begin position="37"/>
        <end position="65"/>
    </location>
</feature>
<protein>
    <submittedName>
        <fullName evidence="2">Uncharacterized protein</fullName>
    </submittedName>
</protein>
<accession>A0ABQ3Q5X8</accession>
<gene>
    <name evidence="2" type="ORF">Sdagh_44220</name>
</gene>
<organism evidence="2 3">
    <name type="scientific">Streptomyces daghestanicus</name>
    <dbReference type="NCBI Taxonomy" id="66885"/>
    <lineage>
        <taxon>Bacteria</taxon>
        <taxon>Bacillati</taxon>
        <taxon>Actinomycetota</taxon>
        <taxon>Actinomycetes</taxon>
        <taxon>Kitasatosporales</taxon>
        <taxon>Streptomycetaceae</taxon>
        <taxon>Streptomyces</taxon>
    </lineage>
</organism>
<feature type="region of interest" description="Disordered" evidence="1">
    <location>
        <begin position="99"/>
        <end position="119"/>
    </location>
</feature>